<organism evidence="8 9">
    <name type="scientific">Pseudopedobacter saltans</name>
    <dbReference type="NCBI Taxonomy" id="151895"/>
    <lineage>
        <taxon>Bacteria</taxon>
        <taxon>Pseudomonadati</taxon>
        <taxon>Bacteroidota</taxon>
        <taxon>Sphingobacteriia</taxon>
        <taxon>Sphingobacteriales</taxon>
        <taxon>Sphingobacteriaceae</taxon>
        <taxon>Pseudopedobacter</taxon>
    </lineage>
</organism>
<dbReference type="PROSITE" id="PS50109">
    <property type="entry name" value="HIS_KIN"/>
    <property type="match status" value="1"/>
</dbReference>
<feature type="transmembrane region" description="Helical" evidence="6">
    <location>
        <begin position="188"/>
        <end position="210"/>
    </location>
</feature>
<accession>A0A2W5F9F6</accession>
<feature type="transmembrane region" description="Helical" evidence="6">
    <location>
        <begin position="12"/>
        <end position="34"/>
    </location>
</feature>
<keyword evidence="6" id="KW-0812">Transmembrane</keyword>
<gene>
    <name evidence="8" type="ORF">DI598_00280</name>
</gene>
<dbReference type="SMART" id="SM00388">
    <property type="entry name" value="HisKA"/>
    <property type="match status" value="1"/>
</dbReference>
<dbReference type="GO" id="GO:0000155">
    <property type="term" value="F:phosphorelay sensor kinase activity"/>
    <property type="evidence" value="ECO:0007669"/>
    <property type="project" value="InterPro"/>
</dbReference>
<dbReference type="EC" id="2.7.13.3" evidence="2"/>
<dbReference type="CDD" id="cd00075">
    <property type="entry name" value="HATPase"/>
    <property type="match status" value="1"/>
</dbReference>
<dbReference type="InterPro" id="IPR005467">
    <property type="entry name" value="His_kinase_dom"/>
</dbReference>
<keyword evidence="6" id="KW-1133">Transmembrane helix</keyword>
<evidence type="ECO:0000256" key="1">
    <source>
        <dbReference type="ARBA" id="ARBA00000085"/>
    </source>
</evidence>
<evidence type="ECO:0000256" key="3">
    <source>
        <dbReference type="ARBA" id="ARBA00022553"/>
    </source>
</evidence>
<dbReference type="InterPro" id="IPR003594">
    <property type="entry name" value="HATPase_dom"/>
</dbReference>
<dbReference type="PANTHER" id="PTHR43547:SF2">
    <property type="entry name" value="HYBRID SIGNAL TRANSDUCTION HISTIDINE KINASE C"/>
    <property type="match status" value="1"/>
</dbReference>
<evidence type="ECO:0000256" key="6">
    <source>
        <dbReference type="SAM" id="Phobius"/>
    </source>
</evidence>
<evidence type="ECO:0000256" key="2">
    <source>
        <dbReference type="ARBA" id="ARBA00012438"/>
    </source>
</evidence>
<evidence type="ECO:0000259" key="7">
    <source>
        <dbReference type="PROSITE" id="PS50109"/>
    </source>
</evidence>
<dbReference type="Gene3D" id="1.10.287.130">
    <property type="match status" value="1"/>
</dbReference>
<dbReference type="SUPFAM" id="SSF55874">
    <property type="entry name" value="ATPase domain of HSP90 chaperone/DNA topoisomerase II/histidine kinase"/>
    <property type="match status" value="1"/>
</dbReference>
<dbReference type="PRINTS" id="PR00344">
    <property type="entry name" value="BCTRLSENSOR"/>
</dbReference>
<dbReference type="FunFam" id="3.30.565.10:FF:000006">
    <property type="entry name" value="Sensor histidine kinase WalK"/>
    <property type="match status" value="1"/>
</dbReference>
<dbReference type="SMART" id="SM00387">
    <property type="entry name" value="HATPase_c"/>
    <property type="match status" value="1"/>
</dbReference>
<sequence>MSTYSRLRKNISISLVLVGLSVIGFFVLQVSWVYNTKETQFHRLLEDVGRASSELADQLSKQKNIQTSLHRPTQPQGLRIPNVTFDLTPPSLVADHFTYDEVSEQLREALKRHDVGGLQVDFAIYNGSRFIEMNSPNYVKSAALSNIDSTVVRFSIPISSSNNLSMMGSEESISIILPNFNKEVWKSMTWSLVSFALFTVVILGAFYLTVRNMLEQGQLSKTKTDFINNMTHEFKTPIATISLAIDAIRNPKVQNDESKMEYFSGIIKEENKRMNKHVETILQAAKMEKQELNLNIVPVHVHEVIAHIAEAFELQLESKNGVIEQHLKAENDLIYADETHFNNLINNLVDNAVKYSNPDVPPLVKISTSNSSRGVVIRVLDNGIGMSKETVKHVFDRFYRAHTGNVHNVKGFGLGMSYVKQIVEAHEGKIKVDSTLGKGSIFVVEMPFNIKSASKGES</sequence>
<dbReference type="InterPro" id="IPR036890">
    <property type="entry name" value="HATPase_C_sf"/>
</dbReference>
<dbReference type="InterPro" id="IPR004358">
    <property type="entry name" value="Sig_transdc_His_kin-like_C"/>
</dbReference>
<dbReference type="AlphaFoldDB" id="A0A2W5F9F6"/>
<evidence type="ECO:0000256" key="5">
    <source>
        <dbReference type="ARBA" id="ARBA00022777"/>
    </source>
</evidence>
<dbReference type="Proteomes" id="UP000249645">
    <property type="component" value="Unassembled WGS sequence"/>
</dbReference>
<proteinExistence type="predicted"/>
<protein>
    <recommendedName>
        <fullName evidence="2">histidine kinase</fullName>
        <ecNumber evidence="2">2.7.13.3</ecNumber>
    </recommendedName>
</protein>
<dbReference type="Gene3D" id="3.30.565.10">
    <property type="entry name" value="Histidine kinase-like ATPase, C-terminal domain"/>
    <property type="match status" value="1"/>
</dbReference>
<comment type="catalytic activity">
    <reaction evidence="1">
        <text>ATP + protein L-histidine = ADP + protein N-phospho-L-histidine.</text>
        <dbReference type="EC" id="2.7.13.3"/>
    </reaction>
</comment>
<evidence type="ECO:0000256" key="4">
    <source>
        <dbReference type="ARBA" id="ARBA00022679"/>
    </source>
</evidence>
<dbReference type="InterPro" id="IPR003661">
    <property type="entry name" value="HisK_dim/P_dom"/>
</dbReference>
<keyword evidence="4" id="KW-0808">Transferase</keyword>
<dbReference type="InterPro" id="IPR036097">
    <property type="entry name" value="HisK_dim/P_sf"/>
</dbReference>
<dbReference type="Pfam" id="PF00512">
    <property type="entry name" value="HisKA"/>
    <property type="match status" value="1"/>
</dbReference>
<keyword evidence="3" id="KW-0597">Phosphoprotein</keyword>
<feature type="domain" description="Histidine kinase" evidence="7">
    <location>
        <begin position="229"/>
        <end position="450"/>
    </location>
</feature>
<keyword evidence="6" id="KW-0472">Membrane</keyword>
<keyword evidence="5 8" id="KW-0418">Kinase</keyword>
<reference evidence="8 9" key="1">
    <citation type="submission" date="2017-11" db="EMBL/GenBank/DDBJ databases">
        <title>Infants hospitalized years apart are colonized by the same room-sourced microbial strains.</title>
        <authorList>
            <person name="Brooks B."/>
            <person name="Olm M.R."/>
            <person name="Firek B.A."/>
            <person name="Baker R."/>
            <person name="Thomas B.C."/>
            <person name="Morowitz M.J."/>
            <person name="Banfield J.F."/>
        </authorList>
    </citation>
    <scope>NUCLEOTIDE SEQUENCE [LARGE SCALE GENOMIC DNA]</scope>
    <source>
        <strain evidence="8">S2_009_000_R2_76</strain>
    </source>
</reference>
<dbReference type="PANTHER" id="PTHR43547">
    <property type="entry name" value="TWO-COMPONENT HISTIDINE KINASE"/>
    <property type="match status" value="1"/>
</dbReference>
<dbReference type="SUPFAM" id="SSF47384">
    <property type="entry name" value="Homodimeric domain of signal transducing histidine kinase"/>
    <property type="match status" value="1"/>
</dbReference>
<dbReference type="Pfam" id="PF02518">
    <property type="entry name" value="HATPase_c"/>
    <property type="match status" value="1"/>
</dbReference>
<dbReference type="CDD" id="cd00082">
    <property type="entry name" value="HisKA"/>
    <property type="match status" value="1"/>
</dbReference>
<evidence type="ECO:0000313" key="9">
    <source>
        <dbReference type="Proteomes" id="UP000249645"/>
    </source>
</evidence>
<dbReference type="EMBL" id="QFOI01000001">
    <property type="protein sequence ID" value="PZP52695.1"/>
    <property type="molecule type" value="Genomic_DNA"/>
</dbReference>
<evidence type="ECO:0000313" key="8">
    <source>
        <dbReference type="EMBL" id="PZP52695.1"/>
    </source>
</evidence>
<name>A0A2W5F9F6_9SPHI</name>
<comment type="caution">
    <text evidence="8">The sequence shown here is derived from an EMBL/GenBank/DDBJ whole genome shotgun (WGS) entry which is preliminary data.</text>
</comment>